<dbReference type="GO" id="GO:0012505">
    <property type="term" value="C:endomembrane system"/>
    <property type="evidence" value="ECO:0007669"/>
    <property type="project" value="UniProtKB-SubCell"/>
</dbReference>
<evidence type="ECO:0000256" key="4">
    <source>
        <dbReference type="ARBA" id="ARBA00023136"/>
    </source>
</evidence>
<evidence type="ECO:0000256" key="3">
    <source>
        <dbReference type="ARBA" id="ARBA00022989"/>
    </source>
</evidence>
<feature type="transmembrane region" description="Helical" evidence="5">
    <location>
        <begin position="147"/>
        <end position="164"/>
    </location>
</feature>
<feature type="transmembrane region" description="Helical" evidence="5">
    <location>
        <begin position="122"/>
        <end position="141"/>
    </location>
</feature>
<accession>A0A1G1XPX8</accession>
<proteinExistence type="predicted"/>
<feature type="transmembrane region" description="Helical" evidence="5">
    <location>
        <begin position="230"/>
        <end position="251"/>
    </location>
</feature>
<evidence type="ECO:0000256" key="2">
    <source>
        <dbReference type="ARBA" id="ARBA00022692"/>
    </source>
</evidence>
<evidence type="ECO:0000256" key="5">
    <source>
        <dbReference type="SAM" id="Phobius"/>
    </source>
</evidence>
<dbReference type="Pfam" id="PF06550">
    <property type="entry name" value="SPP"/>
    <property type="match status" value="1"/>
</dbReference>
<dbReference type="InterPro" id="IPR010545">
    <property type="entry name" value="SPP"/>
</dbReference>
<keyword evidence="2 5" id="KW-0812">Transmembrane</keyword>
<feature type="transmembrane region" description="Helical" evidence="5">
    <location>
        <begin position="12"/>
        <end position="32"/>
    </location>
</feature>
<dbReference type="GO" id="GO:0016020">
    <property type="term" value="C:membrane"/>
    <property type="evidence" value="ECO:0007669"/>
    <property type="project" value="InterPro"/>
</dbReference>
<feature type="transmembrane region" description="Helical" evidence="5">
    <location>
        <begin position="263"/>
        <end position="281"/>
    </location>
</feature>
<evidence type="ECO:0000313" key="6">
    <source>
        <dbReference type="EMBL" id="OGY42078.1"/>
    </source>
</evidence>
<gene>
    <name evidence="6" type="ORF">A2Y82_02315</name>
</gene>
<dbReference type="EMBL" id="MHHZ01000009">
    <property type="protein sequence ID" value="OGY42078.1"/>
    <property type="molecule type" value="Genomic_DNA"/>
</dbReference>
<feature type="transmembrane region" description="Helical" evidence="5">
    <location>
        <begin position="100"/>
        <end position="117"/>
    </location>
</feature>
<organism evidence="6 7">
    <name type="scientific">Candidatus Buchananbacteria bacterium RBG_13_36_9</name>
    <dbReference type="NCBI Taxonomy" id="1797530"/>
    <lineage>
        <taxon>Bacteria</taxon>
        <taxon>Candidatus Buchananiibacteriota</taxon>
    </lineage>
</organism>
<dbReference type="Proteomes" id="UP000176498">
    <property type="component" value="Unassembled WGS sequence"/>
</dbReference>
<reference evidence="6 7" key="1">
    <citation type="journal article" date="2016" name="Nat. Commun.">
        <title>Thousands of microbial genomes shed light on interconnected biogeochemical processes in an aquifer system.</title>
        <authorList>
            <person name="Anantharaman K."/>
            <person name="Brown C.T."/>
            <person name="Hug L.A."/>
            <person name="Sharon I."/>
            <person name="Castelle C.J."/>
            <person name="Probst A.J."/>
            <person name="Thomas B.C."/>
            <person name="Singh A."/>
            <person name="Wilkins M.J."/>
            <person name="Karaoz U."/>
            <person name="Brodie E.L."/>
            <person name="Williams K.H."/>
            <person name="Hubbard S.S."/>
            <person name="Banfield J.F."/>
        </authorList>
    </citation>
    <scope>NUCLEOTIDE SEQUENCE [LARGE SCALE GENOMIC DNA]</scope>
</reference>
<keyword evidence="3 5" id="KW-1133">Transmembrane helix</keyword>
<dbReference type="InterPro" id="IPR006639">
    <property type="entry name" value="Preselin/SPP"/>
</dbReference>
<comment type="subcellular location">
    <subcellularLocation>
        <location evidence="1">Endomembrane system</location>
        <topology evidence="1">Multi-pass membrane protein</topology>
    </subcellularLocation>
</comment>
<evidence type="ECO:0000256" key="1">
    <source>
        <dbReference type="ARBA" id="ARBA00004127"/>
    </source>
</evidence>
<comment type="caution">
    <text evidence="6">The sequence shown here is derived from an EMBL/GenBank/DDBJ whole genome shotgun (WGS) entry which is preliminary data.</text>
</comment>
<feature type="transmembrane region" description="Helical" evidence="5">
    <location>
        <begin position="77"/>
        <end position="94"/>
    </location>
</feature>
<name>A0A1G1XPX8_9BACT</name>
<dbReference type="SMART" id="SM00730">
    <property type="entry name" value="PSN"/>
    <property type="match status" value="1"/>
</dbReference>
<protein>
    <submittedName>
        <fullName evidence="6">Uncharacterized protein</fullName>
    </submittedName>
</protein>
<evidence type="ECO:0000313" key="7">
    <source>
        <dbReference type="Proteomes" id="UP000176498"/>
    </source>
</evidence>
<dbReference type="GO" id="GO:0042500">
    <property type="term" value="F:aspartic endopeptidase activity, intramembrane cleaving"/>
    <property type="evidence" value="ECO:0007669"/>
    <property type="project" value="InterPro"/>
</dbReference>
<keyword evidence="4 5" id="KW-0472">Membrane</keyword>
<sequence length="284" mass="32590">MIPDIKIYLKFSFWLELFLFVFTLFSAIGIALNLAVKTEFTTPVSTDQTYSPWYFVGMFLIATLILFIILKYFNKPWLIRLLFYIAIVEGLWIFCQAFFIWPYYLILMTIIIVYWLFKQNIFIHNMVIVFSISAISVLFGLNITPSAGIIILLFLAIYDFWAVYKTRHMVRIFQGMAQAKVHFALIIPQTFQGLFNKLQNVSPSTEFMFLGTGDLALPAIFIVSCLKINLFTSLITLVGAVLGFVALYTIFISQKERQPMPGLPPIILGTLLGFLAAQIIMKFI</sequence>
<dbReference type="AlphaFoldDB" id="A0A1G1XPX8"/>
<feature type="transmembrane region" description="Helical" evidence="5">
    <location>
        <begin position="52"/>
        <end position="70"/>
    </location>
</feature>